<feature type="transmembrane region" description="Helical" evidence="1">
    <location>
        <begin position="457"/>
        <end position="476"/>
    </location>
</feature>
<comment type="caution">
    <text evidence="2">The sequence shown here is derived from an EMBL/GenBank/DDBJ whole genome shotgun (WGS) entry which is preliminary data.</text>
</comment>
<feature type="transmembrane region" description="Helical" evidence="1">
    <location>
        <begin position="122"/>
        <end position="141"/>
    </location>
</feature>
<accession>A0ABY6W0Q8</accession>
<evidence type="ECO:0000313" key="3">
    <source>
        <dbReference type="Proteomes" id="UP000366065"/>
    </source>
</evidence>
<feature type="transmembrane region" description="Helical" evidence="1">
    <location>
        <begin position="361"/>
        <end position="378"/>
    </location>
</feature>
<sequence length="491" mass="54996">MRSTLTKHKIFAALLVVLLIGLFAYNFNHGERIQFQDGLGWDGSLYAGWAQTNSKELILSKTVPAYYVGRLLPSVIIHNVSGLLHYDISYPVRVIHAFYIYNFGLLLIAGFFTYLIGRHFEWRLPTYFLAGTALFINYPVLKNASYNPTLVDISAYVISLVIFYFYLRDRVAPLALSIIIGAFIWPTLLYGTIPLLAFGKAPFKSDRVKIPANVLALLIPVLWMALAGYLYFFEGLRQQNGTTPIRMALFPASVILLMAYMYFVVRPFTDVGAWFSALRVVRWYRVALAAIIFAIIKWVIGTVAAQGGDPLTITSYIGLLTQASVANPLVNVIAHAQHYGPFYVLAIILWPQVSSIVKEQGAGLVFYVALFALLSAGAESRQFINAWPIVAIIVCEALRRRMGTAGDWAFNYSILAIALVVSRFWLDINVGPWTGKLLEFPDQMLFMYTGPWMSNRMYEVFVAVTVLMTVALIALLRNLQPSAAGNRSPQH</sequence>
<feature type="transmembrane region" description="Helical" evidence="1">
    <location>
        <begin position="173"/>
        <end position="198"/>
    </location>
</feature>
<evidence type="ECO:0000313" key="2">
    <source>
        <dbReference type="EMBL" id="VVE07331.1"/>
    </source>
</evidence>
<keyword evidence="1" id="KW-0472">Membrane</keyword>
<dbReference type="EMBL" id="CABPRV010000005">
    <property type="protein sequence ID" value="VVE07331.1"/>
    <property type="molecule type" value="Genomic_DNA"/>
</dbReference>
<evidence type="ECO:0000256" key="1">
    <source>
        <dbReference type="SAM" id="Phobius"/>
    </source>
</evidence>
<feature type="transmembrane region" description="Helical" evidence="1">
    <location>
        <begin position="98"/>
        <end position="116"/>
    </location>
</feature>
<protein>
    <recommendedName>
        <fullName evidence="4">Glycosyltransferase RgtA/B/C/D-like domain-containing protein</fullName>
    </recommendedName>
</protein>
<gene>
    <name evidence="2" type="ORF">PCA20602_02448</name>
</gene>
<keyword evidence="1" id="KW-1133">Transmembrane helix</keyword>
<reference evidence="2 3" key="1">
    <citation type="submission" date="2019-08" db="EMBL/GenBank/DDBJ databases">
        <authorList>
            <person name="Peeters C."/>
        </authorList>
    </citation>
    <scope>NUCLEOTIDE SEQUENCE [LARGE SCALE GENOMIC DNA]</scope>
    <source>
        <strain evidence="2 3">LMG 20602</strain>
    </source>
</reference>
<organism evidence="2 3">
    <name type="scientific">Pandoraea capi</name>
    <dbReference type="NCBI Taxonomy" id="2508286"/>
    <lineage>
        <taxon>Bacteria</taxon>
        <taxon>Pseudomonadati</taxon>
        <taxon>Pseudomonadota</taxon>
        <taxon>Betaproteobacteria</taxon>
        <taxon>Burkholderiales</taxon>
        <taxon>Burkholderiaceae</taxon>
        <taxon>Pandoraea</taxon>
    </lineage>
</organism>
<feature type="transmembrane region" description="Helical" evidence="1">
    <location>
        <begin position="148"/>
        <end position="167"/>
    </location>
</feature>
<feature type="transmembrane region" description="Helical" evidence="1">
    <location>
        <begin position="286"/>
        <end position="305"/>
    </location>
</feature>
<keyword evidence="1" id="KW-0812">Transmembrane</keyword>
<feature type="transmembrane region" description="Helical" evidence="1">
    <location>
        <begin position="245"/>
        <end position="265"/>
    </location>
</feature>
<feature type="transmembrane region" description="Helical" evidence="1">
    <location>
        <begin position="409"/>
        <end position="426"/>
    </location>
</feature>
<dbReference type="RefSeq" id="WP_150721460.1">
    <property type="nucleotide sequence ID" value="NZ_CABPRV010000005.1"/>
</dbReference>
<feature type="transmembrane region" description="Helical" evidence="1">
    <location>
        <begin position="210"/>
        <end position="233"/>
    </location>
</feature>
<keyword evidence="3" id="KW-1185">Reference proteome</keyword>
<evidence type="ECO:0008006" key="4">
    <source>
        <dbReference type="Google" id="ProtNLM"/>
    </source>
</evidence>
<proteinExistence type="predicted"/>
<dbReference type="Proteomes" id="UP000366065">
    <property type="component" value="Unassembled WGS sequence"/>
</dbReference>
<name>A0ABY6W0Q8_9BURK</name>